<name>A0ABV8A4L9_9DEIO</name>
<protein>
    <submittedName>
        <fullName evidence="2">Transposase</fullName>
    </submittedName>
</protein>
<dbReference type="EMBL" id="JBHRZF010000088">
    <property type="protein sequence ID" value="MFC3860632.1"/>
    <property type="molecule type" value="Genomic_DNA"/>
</dbReference>
<dbReference type="Proteomes" id="UP001595748">
    <property type="component" value="Unassembled WGS sequence"/>
</dbReference>
<accession>A0ABV8A4L9</accession>
<evidence type="ECO:0000313" key="2">
    <source>
        <dbReference type="EMBL" id="MFC3860632.1"/>
    </source>
</evidence>
<evidence type="ECO:0000259" key="1">
    <source>
        <dbReference type="Pfam" id="PF02371"/>
    </source>
</evidence>
<keyword evidence="3" id="KW-1185">Reference proteome</keyword>
<dbReference type="PANTHER" id="PTHR33055">
    <property type="entry name" value="TRANSPOSASE FOR INSERTION SEQUENCE ELEMENT IS1111A"/>
    <property type="match status" value="1"/>
</dbReference>
<evidence type="ECO:0000313" key="3">
    <source>
        <dbReference type="Proteomes" id="UP001595748"/>
    </source>
</evidence>
<organism evidence="2 3">
    <name type="scientific">Deinococcus antarcticus</name>
    <dbReference type="NCBI Taxonomy" id="1298767"/>
    <lineage>
        <taxon>Bacteria</taxon>
        <taxon>Thermotogati</taxon>
        <taxon>Deinococcota</taxon>
        <taxon>Deinococci</taxon>
        <taxon>Deinococcales</taxon>
        <taxon>Deinococcaceae</taxon>
        <taxon>Deinococcus</taxon>
    </lineage>
</organism>
<comment type="caution">
    <text evidence="2">The sequence shown here is derived from an EMBL/GenBank/DDBJ whole genome shotgun (WGS) entry which is preliminary data.</text>
</comment>
<feature type="non-terminal residue" evidence="2">
    <location>
        <position position="1"/>
    </location>
</feature>
<reference evidence="3" key="1">
    <citation type="journal article" date="2019" name="Int. J. Syst. Evol. Microbiol.">
        <title>The Global Catalogue of Microorganisms (GCM) 10K type strain sequencing project: providing services to taxonomists for standard genome sequencing and annotation.</title>
        <authorList>
            <consortium name="The Broad Institute Genomics Platform"/>
            <consortium name="The Broad Institute Genome Sequencing Center for Infectious Disease"/>
            <person name="Wu L."/>
            <person name="Ma J."/>
        </authorList>
    </citation>
    <scope>NUCLEOTIDE SEQUENCE [LARGE SCALE GENOMIC DNA]</scope>
    <source>
        <strain evidence="3">CCTCC AB 2013263</strain>
    </source>
</reference>
<dbReference type="PANTHER" id="PTHR33055:SF3">
    <property type="entry name" value="PUTATIVE TRANSPOSASE FOR IS117-RELATED"/>
    <property type="match status" value="1"/>
</dbReference>
<proteinExistence type="predicted"/>
<dbReference type="InterPro" id="IPR047650">
    <property type="entry name" value="Transpos_IS110"/>
</dbReference>
<feature type="domain" description="Transposase IS116/IS110/IS902 C-terminal" evidence="1">
    <location>
        <begin position="1"/>
        <end position="43"/>
    </location>
</feature>
<dbReference type="InterPro" id="IPR003346">
    <property type="entry name" value="Transposase_20"/>
</dbReference>
<dbReference type="Pfam" id="PF02371">
    <property type="entry name" value="Transposase_20"/>
    <property type="match status" value="1"/>
</dbReference>
<gene>
    <name evidence="2" type="ORF">ACFOPQ_07635</name>
</gene>
<sequence>HSSGTSVHKKARMSKLGSKRLRIALYFPAMQATRYNAQVQALYDRLVAKGHPKKSALGAAMRKLAQQIYGVWSSRRPYDATHGLPSLESFTA</sequence>
<dbReference type="RefSeq" id="WP_380076763.1">
    <property type="nucleotide sequence ID" value="NZ_JBHRZF010000088.1"/>
</dbReference>